<reference evidence="3 4" key="1">
    <citation type="journal article" date="2019" name="Genome Biol. Evol.">
        <title>Insights into the evolution of the New World diploid cottons (Gossypium, subgenus Houzingenia) based on genome sequencing.</title>
        <authorList>
            <person name="Grover C.E."/>
            <person name="Arick M.A. 2nd"/>
            <person name="Thrash A."/>
            <person name="Conover J.L."/>
            <person name="Sanders W.S."/>
            <person name="Peterson D.G."/>
            <person name="Frelichowski J.E."/>
            <person name="Scheffler J.A."/>
            <person name="Scheffler B.E."/>
            <person name="Wendel J.F."/>
        </authorList>
    </citation>
    <scope>NUCLEOTIDE SEQUENCE [LARGE SCALE GENOMIC DNA]</scope>
    <source>
        <strain evidence="3">57</strain>
        <tissue evidence="3">Leaf</tissue>
    </source>
</reference>
<sequence length="69" mass="7885">MKQKWHANLLFLLWFSLPSPAWFLPMPHSPVAALQVHQLELLQMAVPLVPTLLLRLPLQVAVVSLLMIH</sequence>
<protein>
    <submittedName>
        <fullName evidence="3">Uncharacterized protein</fullName>
    </submittedName>
</protein>
<feature type="transmembrane region" description="Helical" evidence="1">
    <location>
        <begin position="47"/>
        <end position="68"/>
    </location>
</feature>
<feature type="chain" id="PRO_5029681743" evidence="2">
    <location>
        <begin position="24"/>
        <end position="69"/>
    </location>
</feature>
<gene>
    <name evidence="3" type="ORF">Goklo_003496</name>
</gene>
<organism evidence="3 4">
    <name type="scientific">Gossypium klotzschianum</name>
    <dbReference type="NCBI Taxonomy" id="34286"/>
    <lineage>
        <taxon>Eukaryota</taxon>
        <taxon>Viridiplantae</taxon>
        <taxon>Streptophyta</taxon>
        <taxon>Embryophyta</taxon>
        <taxon>Tracheophyta</taxon>
        <taxon>Spermatophyta</taxon>
        <taxon>Magnoliopsida</taxon>
        <taxon>eudicotyledons</taxon>
        <taxon>Gunneridae</taxon>
        <taxon>Pentapetalae</taxon>
        <taxon>rosids</taxon>
        <taxon>malvids</taxon>
        <taxon>Malvales</taxon>
        <taxon>Malvaceae</taxon>
        <taxon>Malvoideae</taxon>
        <taxon>Gossypium</taxon>
    </lineage>
</organism>
<feature type="signal peptide" evidence="2">
    <location>
        <begin position="1"/>
        <end position="23"/>
    </location>
</feature>
<evidence type="ECO:0000256" key="2">
    <source>
        <dbReference type="SAM" id="SignalP"/>
    </source>
</evidence>
<feature type="non-terminal residue" evidence="3">
    <location>
        <position position="69"/>
    </location>
</feature>
<keyword evidence="4" id="KW-1185">Reference proteome</keyword>
<proteinExistence type="predicted"/>
<evidence type="ECO:0000313" key="4">
    <source>
        <dbReference type="Proteomes" id="UP000593573"/>
    </source>
</evidence>
<keyword evidence="1" id="KW-0812">Transmembrane</keyword>
<comment type="caution">
    <text evidence="3">The sequence shown here is derived from an EMBL/GenBank/DDBJ whole genome shotgun (WGS) entry which is preliminary data.</text>
</comment>
<evidence type="ECO:0000256" key="1">
    <source>
        <dbReference type="SAM" id="Phobius"/>
    </source>
</evidence>
<dbReference type="AlphaFoldDB" id="A0A7J8VKN7"/>
<evidence type="ECO:0000313" key="3">
    <source>
        <dbReference type="EMBL" id="MBA0663376.1"/>
    </source>
</evidence>
<dbReference type="Proteomes" id="UP000593573">
    <property type="component" value="Unassembled WGS sequence"/>
</dbReference>
<keyword evidence="1" id="KW-0472">Membrane</keyword>
<keyword evidence="1" id="KW-1133">Transmembrane helix</keyword>
<dbReference type="EMBL" id="JABFAB010000011">
    <property type="protein sequence ID" value="MBA0663376.1"/>
    <property type="molecule type" value="Genomic_DNA"/>
</dbReference>
<name>A0A7J8VKN7_9ROSI</name>
<accession>A0A7J8VKN7</accession>
<keyword evidence="2" id="KW-0732">Signal</keyword>